<dbReference type="EMBL" id="MRWE01000005">
    <property type="protein sequence ID" value="ORJ26712.1"/>
    <property type="molecule type" value="Genomic_DNA"/>
</dbReference>
<dbReference type="AlphaFoldDB" id="A0A1X0WIX3"/>
<evidence type="ECO:0000313" key="3">
    <source>
        <dbReference type="Proteomes" id="UP000192536"/>
    </source>
</evidence>
<name>A0A1X0WIX3_9GAMM</name>
<evidence type="ECO:0008006" key="4">
    <source>
        <dbReference type="Google" id="ProtNLM"/>
    </source>
</evidence>
<organism evidence="2 3">
    <name type="scientific">Rouxiella badensis</name>
    <dbReference type="NCBI Taxonomy" id="1646377"/>
    <lineage>
        <taxon>Bacteria</taxon>
        <taxon>Pseudomonadati</taxon>
        <taxon>Pseudomonadota</taxon>
        <taxon>Gammaproteobacteria</taxon>
        <taxon>Enterobacterales</taxon>
        <taxon>Yersiniaceae</taxon>
        <taxon>Rouxiella</taxon>
    </lineage>
</organism>
<gene>
    <name evidence="2" type="ORF">BS640_04725</name>
</gene>
<feature type="chain" id="PRO_5010872168" description="DUF333 domain-containing protein" evidence="1">
    <location>
        <begin position="18"/>
        <end position="91"/>
    </location>
</feature>
<evidence type="ECO:0000256" key="1">
    <source>
        <dbReference type="SAM" id="SignalP"/>
    </source>
</evidence>
<keyword evidence="3" id="KW-1185">Reference proteome</keyword>
<sequence length="91" mass="9269">MKTGLRFLLAGATLVLAACSSNKESAEVQQQGNSFNIAHRNLSNSPAAAACSMAGGTLQLARQLDGTSVGMCQMSNGRRCGESAVMSGACT</sequence>
<dbReference type="InterPro" id="IPR005590">
    <property type="entry name" value="DUF333"/>
</dbReference>
<evidence type="ECO:0000313" key="2">
    <source>
        <dbReference type="EMBL" id="ORJ26712.1"/>
    </source>
</evidence>
<proteinExistence type="predicted"/>
<reference evidence="2 3" key="1">
    <citation type="journal article" date="2017" name="Int. J. Syst. Evol. Microbiol.">
        <title>Rouxiella badensis sp. nov. and Rouxiella silvae sp. nov. isolated from peat bog soil in Germany and emendation of the genus description.</title>
        <authorList>
            <person name="Le Fleche-Mateos A."/>
            <person name="Kugler J.H."/>
            <person name="Hansen S.H."/>
            <person name="Syldatk C."/>
            <person name="Hausmann R."/>
            <person name="Lomprez F."/>
            <person name="Vandenbogaert M."/>
            <person name="Manuguerra J.C."/>
            <person name="Grimont P.A."/>
        </authorList>
    </citation>
    <scope>NUCLEOTIDE SEQUENCE [LARGE SCALE GENOMIC DNA]</scope>
    <source>
        <strain evidence="2 3">DSM 100043</strain>
    </source>
</reference>
<dbReference type="GeneID" id="93566119"/>
<dbReference type="Pfam" id="PF03891">
    <property type="entry name" value="DUF333"/>
    <property type="match status" value="1"/>
</dbReference>
<comment type="caution">
    <text evidence="2">The sequence shown here is derived from an EMBL/GenBank/DDBJ whole genome shotgun (WGS) entry which is preliminary data.</text>
</comment>
<keyword evidence="1" id="KW-0732">Signal</keyword>
<dbReference type="RefSeq" id="WP_017492830.1">
    <property type="nucleotide sequence ID" value="NZ_CAUQAZ010000236.1"/>
</dbReference>
<dbReference type="PROSITE" id="PS51257">
    <property type="entry name" value="PROKAR_LIPOPROTEIN"/>
    <property type="match status" value="1"/>
</dbReference>
<dbReference type="Proteomes" id="UP000192536">
    <property type="component" value="Unassembled WGS sequence"/>
</dbReference>
<feature type="signal peptide" evidence="1">
    <location>
        <begin position="1"/>
        <end position="17"/>
    </location>
</feature>
<accession>A0A1X0WIX3</accession>
<protein>
    <recommendedName>
        <fullName evidence="4">DUF333 domain-containing protein</fullName>
    </recommendedName>
</protein>